<dbReference type="InterPro" id="IPR011249">
    <property type="entry name" value="Metalloenz_LuxS/M16"/>
</dbReference>
<keyword evidence="8" id="KW-0479">Metal-binding</keyword>
<comment type="cofactor">
    <cofactor evidence="2">
        <name>Fe cation</name>
        <dbReference type="ChEBI" id="CHEBI:24875"/>
    </cofactor>
</comment>
<name>A0A9D2Q8K5_9FIRM</name>
<evidence type="ECO:0000256" key="13">
    <source>
        <dbReference type="ARBA" id="ARBA00030600"/>
    </source>
</evidence>
<evidence type="ECO:0000256" key="1">
    <source>
        <dbReference type="ARBA" id="ARBA00000297"/>
    </source>
</evidence>
<dbReference type="AlphaFoldDB" id="A0A9D2Q8K5"/>
<proteinExistence type="inferred from homology"/>
<dbReference type="Pfam" id="PF02664">
    <property type="entry name" value="LuxS"/>
    <property type="match status" value="1"/>
</dbReference>
<dbReference type="PRINTS" id="PR01487">
    <property type="entry name" value="LUXSPROTEIN"/>
</dbReference>
<reference evidence="15" key="2">
    <citation type="submission" date="2021-04" db="EMBL/GenBank/DDBJ databases">
        <authorList>
            <person name="Gilroy R."/>
        </authorList>
    </citation>
    <scope>NUCLEOTIDE SEQUENCE</scope>
    <source>
        <strain evidence="15">5933</strain>
    </source>
</reference>
<dbReference type="EC" id="4.4.1.21" evidence="5"/>
<comment type="catalytic activity">
    <reaction evidence="1">
        <text>S-(5-deoxy-D-ribos-5-yl)-L-homocysteine = (S)-4,5-dihydroxypentane-2,3-dione + L-homocysteine</text>
        <dbReference type="Rhea" id="RHEA:17753"/>
        <dbReference type="ChEBI" id="CHEBI:29484"/>
        <dbReference type="ChEBI" id="CHEBI:58195"/>
        <dbReference type="ChEBI" id="CHEBI:58199"/>
        <dbReference type="EC" id="4.4.1.21"/>
    </reaction>
</comment>
<dbReference type="InterPro" id="IPR003815">
    <property type="entry name" value="S-ribosylhomocysteinase"/>
</dbReference>
<dbReference type="SUPFAM" id="SSF63411">
    <property type="entry name" value="LuxS/MPP-like metallohydrolase"/>
    <property type="match status" value="1"/>
</dbReference>
<comment type="function">
    <text evidence="12">Involved in the synthesis of autoinducer 2 (AI-2) which is secreted by bacteria and is used to communicate both the cell density and the metabolic potential of the environment. The regulation of gene expression in response to changes in cell density is called quorum sensing. Catalyzes the transformation of S-ribosylhomocysteine (RHC) to homocysteine (HC) and 4,5-dihydroxy-2,3-pentadione (DPD).</text>
</comment>
<evidence type="ECO:0000256" key="11">
    <source>
        <dbReference type="ARBA" id="ARBA00023239"/>
    </source>
</evidence>
<dbReference type="GO" id="GO:0005506">
    <property type="term" value="F:iron ion binding"/>
    <property type="evidence" value="ECO:0007669"/>
    <property type="project" value="InterPro"/>
</dbReference>
<evidence type="ECO:0000313" key="15">
    <source>
        <dbReference type="EMBL" id="HJC72870.1"/>
    </source>
</evidence>
<evidence type="ECO:0000256" key="6">
    <source>
        <dbReference type="ARBA" id="ARBA00015130"/>
    </source>
</evidence>
<keyword evidence="10" id="KW-0408">Iron</keyword>
<comment type="similarity">
    <text evidence="3">Belongs to the LuxS family.</text>
</comment>
<organism evidence="15 16">
    <name type="scientific">Candidatus Ruthenibacterium merdavium</name>
    <dbReference type="NCBI Taxonomy" id="2838752"/>
    <lineage>
        <taxon>Bacteria</taxon>
        <taxon>Bacillati</taxon>
        <taxon>Bacillota</taxon>
        <taxon>Clostridia</taxon>
        <taxon>Eubacteriales</taxon>
        <taxon>Oscillospiraceae</taxon>
        <taxon>Ruthenibacterium</taxon>
    </lineage>
</organism>
<dbReference type="GO" id="GO:0043768">
    <property type="term" value="F:S-ribosylhomocysteine lyase activity"/>
    <property type="evidence" value="ECO:0007669"/>
    <property type="project" value="UniProtKB-EC"/>
</dbReference>
<keyword evidence="11 15" id="KW-0456">Lyase</keyword>
<dbReference type="EMBL" id="DWWA01000045">
    <property type="protein sequence ID" value="HJC72870.1"/>
    <property type="molecule type" value="Genomic_DNA"/>
</dbReference>
<accession>A0A9D2Q8K5</accession>
<sequence length="153" mass="17237">MERIASFCVDHTKLDRGMYISRIDGDVVTYDIRMKKPNGGDYLAVPAAHTIEHLFATYARNSQYGNQVVYVGPMGCRTGFYLLVRDTVSHEQALQLVIDSFAFIAQFEEEIPGASEVECGNYREQDLEGAKAEARAMLPVLEGWSVEKMQYQS</sequence>
<keyword evidence="7" id="KW-0673">Quorum sensing</keyword>
<comment type="caution">
    <text evidence="15">The sequence shown here is derived from an EMBL/GenBank/DDBJ whole genome shotgun (WGS) entry which is preliminary data.</text>
</comment>
<dbReference type="Proteomes" id="UP000823918">
    <property type="component" value="Unassembled WGS sequence"/>
</dbReference>
<comment type="subunit">
    <text evidence="4">Homodimer.</text>
</comment>
<dbReference type="GO" id="GO:0009372">
    <property type="term" value="P:quorum sensing"/>
    <property type="evidence" value="ECO:0007669"/>
    <property type="project" value="UniProtKB-KW"/>
</dbReference>
<evidence type="ECO:0000313" key="16">
    <source>
        <dbReference type="Proteomes" id="UP000823918"/>
    </source>
</evidence>
<dbReference type="InterPro" id="IPR037005">
    <property type="entry name" value="LuxS_sf"/>
</dbReference>
<dbReference type="PANTHER" id="PTHR35799:SF1">
    <property type="entry name" value="S-RIBOSYLHOMOCYSTEINE LYASE"/>
    <property type="match status" value="1"/>
</dbReference>
<evidence type="ECO:0000256" key="8">
    <source>
        <dbReference type="ARBA" id="ARBA00022723"/>
    </source>
</evidence>
<dbReference type="Gene3D" id="3.30.1360.80">
    <property type="entry name" value="S-ribosylhomocysteinase (LuxS)"/>
    <property type="match status" value="1"/>
</dbReference>
<evidence type="ECO:0000256" key="5">
    <source>
        <dbReference type="ARBA" id="ARBA00012240"/>
    </source>
</evidence>
<dbReference type="PANTHER" id="PTHR35799">
    <property type="entry name" value="S-RIBOSYLHOMOCYSTEINE LYASE"/>
    <property type="match status" value="1"/>
</dbReference>
<evidence type="ECO:0000256" key="14">
    <source>
        <dbReference type="ARBA" id="ARBA00031777"/>
    </source>
</evidence>
<evidence type="ECO:0000256" key="9">
    <source>
        <dbReference type="ARBA" id="ARBA00022929"/>
    </source>
</evidence>
<keyword evidence="9" id="KW-0071">Autoinducer synthesis</keyword>
<gene>
    <name evidence="15" type="ORF">H9698_08785</name>
</gene>
<reference evidence="15" key="1">
    <citation type="journal article" date="2021" name="PeerJ">
        <title>Extensive microbial diversity within the chicken gut microbiome revealed by metagenomics and culture.</title>
        <authorList>
            <person name="Gilroy R."/>
            <person name="Ravi A."/>
            <person name="Getino M."/>
            <person name="Pursley I."/>
            <person name="Horton D.L."/>
            <person name="Alikhan N.F."/>
            <person name="Baker D."/>
            <person name="Gharbi K."/>
            <person name="Hall N."/>
            <person name="Watson M."/>
            <person name="Adriaenssens E.M."/>
            <person name="Foster-Nyarko E."/>
            <person name="Jarju S."/>
            <person name="Secka A."/>
            <person name="Antonio M."/>
            <person name="Oren A."/>
            <person name="Chaudhuri R.R."/>
            <person name="La Ragione R."/>
            <person name="Hildebrand F."/>
            <person name="Pallen M.J."/>
        </authorList>
    </citation>
    <scope>NUCLEOTIDE SEQUENCE</scope>
    <source>
        <strain evidence="15">5933</strain>
    </source>
</reference>
<dbReference type="NCBIfam" id="NF002604">
    <property type="entry name" value="PRK02260.1-4"/>
    <property type="match status" value="1"/>
</dbReference>
<protein>
    <recommendedName>
        <fullName evidence="6">S-ribosylhomocysteine lyase</fullName>
        <ecNumber evidence="5">4.4.1.21</ecNumber>
    </recommendedName>
    <alternativeName>
        <fullName evidence="13">AI-2 synthesis protein</fullName>
    </alternativeName>
    <alternativeName>
        <fullName evidence="14">Autoinducer-2 production protein LuxS</fullName>
    </alternativeName>
</protein>
<evidence type="ECO:0000256" key="12">
    <source>
        <dbReference type="ARBA" id="ARBA00024654"/>
    </source>
</evidence>
<evidence type="ECO:0000256" key="10">
    <source>
        <dbReference type="ARBA" id="ARBA00023004"/>
    </source>
</evidence>
<evidence type="ECO:0000256" key="7">
    <source>
        <dbReference type="ARBA" id="ARBA00022654"/>
    </source>
</evidence>
<evidence type="ECO:0000256" key="4">
    <source>
        <dbReference type="ARBA" id="ARBA00011738"/>
    </source>
</evidence>
<evidence type="ECO:0000256" key="3">
    <source>
        <dbReference type="ARBA" id="ARBA00007311"/>
    </source>
</evidence>
<evidence type="ECO:0000256" key="2">
    <source>
        <dbReference type="ARBA" id="ARBA00001962"/>
    </source>
</evidence>